<dbReference type="OrthoDB" id="3632960at2"/>
<sequence length="118" mass="12797">MVFGSVRAYNFAVPQAPMPSSVVGRNLLRSFTSAGAGLLDDLTMTGTKMTLDFLPGGAPDDDEPERLGAVVASRWGNEPYLVLAMDVPLRAAWNVVVRHRPVTLSAVEGLLRRTRRSD</sequence>
<evidence type="ECO:0000313" key="1">
    <source>
        <dbReference type="EMBL" id="OXM56165.1"/>
    </source>
</evidence>
<evidence type="ECO:0000313" key="2">
    <source>
        <dbReference type="Proteomes" id="UP000215223"/>
    </source>
</evidence>
<gene>
    <name evidence="1" type="ORF">CFP71_14985</name>
</gene>
<dbReference type="Proteomes" id="UP000215223">
    <property type="component" value="Unassembled WGS sequence"/>
</dbReference>
<comment type="caution">
    <text evidence="1">The sequence shown here is derived from an EMBL/GenBank/DDBJ whole genome shotgun (WGS) entry which is preliminary data.</text>
</comment>
<accession>A0A229SBG8</accession>
<organism evidence="1 2">
    <name type="scientific">Amycolatopsis thailandensis</name>
    <dbReference type="NCBI Taxonomy" id="589330"/>
    <lineage>
        <taxon>Bacteria</taxon>
        <taxon>Bacillati</taxon>
        <taxon>Actinomycetota</taxon>
        <taxon>Actinomycetes</taxon>
        <taxon>Pseudonocardiales</taxon>
        <taxon>Pseudonocardiaceae</taxon>
        <taxon>Amycolatopsis</taxon>
    </lineage>
</organism>
<protein>
    <submittedName>
        <fullName evidence="1">Uncharacterized protein</fullName>
    </submittedName>
</protein>
<keyword evidence="2" id="KW-1185">Reference proteome</keyword>
<proteinExistence type="predicted"/>
<reference evidence="1 2" key="1">
    <citation type="submission" date="2017-07" db="EMBL/GenBank/DDBJ databases">
        <title>Amycolatopsis thailandensis Genome sequencing and assembly.</title>
        <authorList>
            <person name="Kaur N."/>
            <person name="Mayilraj S."/>
        </authorList>
    </citation>
    <scope>NUCLEOTIDE SEQUENCE [LARGE SCALE GENOMIC DNA]</scope>
    <source>
        <strain evidence="1 2">JCM 16380</strain>
    </source>
</reference>
<dbReference type="EMBL" id="NMQT01000051">
    <property type="protein sequence ID" value="OXM56165.1"/>
    <property type="molecule type" value="Genomic_DNA"/>
</dbReference>
<dbReference type="AlphaFoldDB" id="A0A229SBG8"/>
<name>A0A229SBG8_9PSEU</name>